<name>A0A1Y2IZ52_TRAC3</name>
<gene>
    <name evidence="3" type="ORF">PYCCODRAFT_1465385</name>
</gene>
<accession>A0A1Y2IZ52</accession>
<protein>
    <recommendedName>
        <fullName evidence="2">BTB domain-containing protein</fullName>
    </recommendedName>
</protein>
<feature type="region of interest" description="Disordered" evidence="1">
    <location>
        <begin position="1"/>
        <end position="26"/>
    </location>
</feature>
<dbReference type="Gene3D" id="3.30.710.10">
    <property type="entry name" value="Potassium Channel Kv1.1, Chain A"/>
    <property type="match status" value="2"/>
</dbReference>
<dbReference type="CDD" id="cd18186">
    <property type="entry name" value="BTB_POZ_ZBTB_KLHL-like"/>
    <property type="match status" value="1"/>
</dbReference>
<dbReference type="InterPro" id="IPR000210">
    <property type="entry name" value="BTB/POZ_dom"/>
</dbReference>
<feature type="domain" description="BTB" evidence="2">
    <location>
        <begin position="34"/>
        <end position="99"/>
    </location>
</feature>
<keyword evidence="4" id="KW-1185">Reference proteome</keyword>
<dbReference type="Pfam" id="PF00651">
    <property type="entry name" value="BTB"/>
    <property type="match status" value="2"/>
</dbReference>
<dbReference type="PROSITE" id="PS50097">
    <property type="entry name" value="BTB"/>
    <property type="match status" value="1"/>
</dbReference>
<evidence type="ECO:0000313" key="4">
    <source>
        <dbReference type="Proteomes" id="UP000193067"/>
    </source>
</evidence>
<proteinExistence type="predicted"/>
<feature type="region of interest" description="Disordered" evidence="1">
    <location>
        <begin position="438"/>
        <end position="462"/>
    </location>
</feature>
<evidence type="ECO:0000256" key="1">
    <source>
        <dbReference type="SAM" id="MobiDB-lite"/>
    </source>
</evidence>
<dbReference type="AlphaFoldDB" id="A0A1Y2IZ52"/>
<dbReference type="OrthoDB" id="3164835at2759"/>
<dbReference type="SUPFAM" id="SSF54695">
    <property type="entry name" value="POZ domain"/>
    <property type="match status" value="1"/>
</dbReference>
<dbReference type="SMART" id="SM00225">
    <property type="entry name" value="BTB"/>
    <property type="match status" value="2"/>
</dbReference>
<evidence type="ECO:0000259" key="2">
    <source>
        <dbReference type="PROSITE" id="PS50097"/>
    </source>
</evidence>
<dbReference type="InterPro" id="IPR011333">
    <property type="entry name" value="SKP1/BTB/POZ_sf"/>
</dbReference>
<dbReference type="STRING" id="1353009.A0A1Y2IZ52"/>
<dbReference type="EMBL" id="KZ084093">
    <property type="protein sequence ID" value="OSD05501.1"/>
    <property type="molecule type" value="Genomic_DNA"/>
</dbReference>
<reference evidence="3 4" key="1">
    <citation type="journal article" date="2015" name="Biotechnol. Biofuels">
        <title>Enhanced degradation of softwood versus hardwood by the white-rot fungus Pycnoporus coccineus.</title>
        <authorList>
            <person name="Couturier M."/>
            <person name="Navarro D."/>
            <person name="Chevret D."/>
            <person name="Henrissat B."/>
            <person name="Piumi F."/>
            <person name="Ruiz-Duenas F.J."/>
            <person name="Martinez A.T."/>
            <person name="Grigoriev I.V."/>
            <person name="Riley R."/>
            <person name="Lipzen A."/>
            <person name="Berrin J.G."/>
            <person name="Master E.R."/>
            <person name="Rosso M.N."/>
        </authorList>
    </citation>
    <scope>NUCLEOTIDE SEQUENCE [LARGE SCALE GENOMIC DNA]</scope>
    <source>
        <strain evidence="3 4">BRFM310</strain>
    </source>
</reference>
<sequence length="544" mass="59033">MADKSATGLESRSLSEPAPSSSTVASHPFDLDSADITLRTSDNVDFHVHQAILAIASPFFATMFQLPQPEIAASATTSRPLLAVSEKSKTLDSLLRLCYPVAKLATTDVDEIALVLQTAVKYEMTWPISFLSSELKTAAAREPLHVWAIACRLNLDDVARHAVDFLFLNAPSTPLRDLVESAGLATLNGVTAGQYARLCQSYLQRGAFPGFSYVHPQHSCFPLRGIEHITFTSDILGHDVLCRSRDAAEFPAHMAILAMHSPTLSRLFSDRPSEAAVEVISTASSELNQQPPRSHRVVAFRAGSQTLATILQICYGASHNSAFDPDLPILAEAFAVTEEYEMNQAHAVVQRLWDNQARRRPLDAYFTAARYGLVPALRAAAKLTLSLSPTLATELTCSSMESAPARSYHQLITYRLASEKAVATALANAQDARKEYLRTNGGDGSTIRHPRPLQGSTKSTDPHHIPEGDWLVAYMQKVARSVASSTLAVGRLGTLFELPALIKTAKSCHGFSSSATVVLQQLHKVAETLPQQIAAAIDEVELKL</sequence>
<evidence type="ECO:0000313" key="3">
    <source>
        <dbReference type="EMBL" id="OSD05501.1"/>
    </source>
</evidence>
<organism evidence="3 4">
    <name type="scientific">Trametes coccinea (strain BRFM310)</name>
    <name type="common">Pycnoporus coccineus</name>
    <dbReference type="NCBI Taxonomy" id="1353009"/>
    <lineage>
        <taxon>Eukaryota</taxon>
        <taxon>Fungi</taxon>
        <taxon>Dikarya</taxon>
        <taxon>Basidiomycota</taxon>
        <taxon>Agaricomycotina</taxon>
        <taxon>Agaricomycetes</taxon>
        <taxon>Polyporales</taxon>
        <taxon>Polyporaceae</taxon>
        <taxon>Trametes</taxon>
    </lineage>
</organism>
<feature type="compositionally biased region" description="Low complexity" evidence="1">
    <location>
        <begin position="9"/>
        <end position="22"/>
    </location>
</feature>
<dbReference type="Proteomes" id="UP000193067">
    <property type="component" value="Unassembled WGS sequence"/>
</dbReference>